<evidence type="ECO:0000313" key="3">
    <source>
        <dbReference type="Proteomes" id="UP000603457"/>
    </source>
</evidence>
<keyword evidence="2" id="KW-0378">Hydrolase</keyword>
<dbReference type="SUPFAM" id="SSF52980">
    <property type="entry name" value="Restriction endonuclease-like"/>
    <property type="match status" value="1"/>
</dbReference>
<proteinExistence type="predicted"/>
<reference evidence="2 3" key="1">
    <citation type="journal article" date="2020" name="ISME J.">
        <title>Comparative genomics reveals insights into cyanobacterial evolution and habitat adaptation.</title>
        <authorList>
            <person name="Chen M.Y."/>
            <person name="Teng W.K."/>
            <person name="Zhao L."/>
            <person name="Hu C.X."/>
            <person name="Zhou Y.K."/>
            <person name="Han B.P."/>
            <person name="Song L.R."/>
            <person name="Shu W.S."/>
        </authorList>
    </citation>
    <scope>NUCLEOTIDE SEQUENCE [LARGE SCALE GENOMIC DNA]</scope>
    <source>
        <strain evidence="2 3">FACHB-130</strain>
    </source>
</reference>
<dbReference type="PANTHER" id="PTHR34107:SF7">
    <property type="entry name" value="SLR2092 PROTEIN"/>
    <property type="match status" value="1"/>
</dbReference>
<protein>
    <submittedName>
        <fullName evidence="2">Uma2 family endonuclease</fullName>
    </submittedName>
</protein>
<keyword evidence="3" id="KW-1185">Reference proteome</keyword>
<sequence>MNALTLQLPPHLKFTDEEFEQIVAVNKELRLELTVEGELVIMSPTGGETGSRNFDLLGQLWFWNSQNNLGKAFDSSTGFRLPNGATRSPDAAWVRIERWNSLTPEQRKKFLPLCPDFAVELVSETDDVAETQAKMEEYLASGLLLGWLINPKDKQVIIYRPHQAPEVLQSPTSLSGEDILPGFVLNLQQIFA</sequence>
<dbReference type="GO" id="GO:0004519">
    <property type="term" value="F:endonuclease activity"/>
    <property type="evidence" value="ECO:0007669"/>
    <property type="project" value="UniProtKB-KW"/>
</dbReference>
<keyword evidence="2" id="KW-0540">Nuclease</keyword>
<keyword evidence="2" id="KW-0255">Endonuclease</keyword>
<dbReference type="EMBL" id="JACJTB010000020">
    <property type="protein sequence ID" value="MBD2595799.1"/>
    <property type="molecule type" value="Genomic_DNA"/>
</dbReference>
<accession>A0ABR8FZF0</accession>
<name>A0ABR8FZF0_9NOSO</name>
<dbReference type="RefSeq" id="WP_190968579.1">
    <property type="nucleotide sequence ID" value="NZ_JACJTB010000020.1"/>
</dbReference>
<dbReference type="Proteomes" id="UP000603457">
    <property type="component" value="Unassembled WGS sequence"/>
</dbReference>
<dbReference type="InterPro" id="IPR008538">
    <property type="entry name" value="Uma2"/>
</dbReference>
<comment type="caution">
    <text evidence="2">The sequence shown here is derived from an EMBL/GenBank/DDBJ whole genome shotgun (WGS) entry which is preliminary data.</text>
</comment>
<dbReference type="CDD" id="cd06260">
    <property type="entry name" value="DUF820-like"/>
    <property type="match status" value="1"/>
</dbReference>
<evidence type="ECO:0000259" key="1">
    <source>
        <dbReference type="Pfam" id="PF05685"/>
    </source>
</evidence>
<organism evidence="2 3">
    <name type="scientific">Nostoc spongiaeforme FACHB-130</name>
    <dbReference type="NCBI Taxonomy" id="1357510"/>
    <lineage>
        <taxon>Bacteria</taxon>
        <taxon>Bacillati</taxon>
        <taxon>Cyanobacteriota</taxon>
        <taxon>Cyanophyceae</taxon>
        <taxon>Nostocales</taxon>
        <taxon>Nostocaceae</taxon>
        <taxon>Nostoc</taxon>
    </lineage>
</organism>
<dbReference type="InterPro" id="IPR012296">
    <property type="entry name" value="Nuclease_put_TT1808"/>
</dbReference>
<dbReference type="PANTHER" id="PTHR34107">
    <property type="entry name" value="SLL0198 PROTEIN-RELATED"/>
    <property type="match status" value="1"/>
</dbReference>
<dbReference type="InterPro" id="IPR011335">
    <property type="entry name" value="Restrct_endonuc-II-like"/>
</dbReference>
<gene>
    <name evidence="2" type="ORF">H6G74_15885</name>
</gene>
<feature type="domain" description="Putative restriction endonuclease" evidence="1">
    <location>
        <begin position="17"/>
        <end position="187"/>
    </location>
</feature>
<dbReference type="Pfam" id="PF05685">
    <property type="entry name" value="Uma2"/>
    <property type="match status" value="1"/>
</dbReference>
<dbReference type="Gene3D" id="3.90.1570.10">
    <property type="entry name" value="tt1808, chain A"/>
    <property type="match status" value="1"/>
</dbReference>
<evidence type="ECO:0000313" key="2">
    <source>
        <dbReference type="EMBL" id="MBD2595799.1"/>
    </source>
</evidence>